<dbReference type="Proteomes" id="UP000439123">
    <property type="component" value="Unassembled WGS sequence"/>
</dbReference>
<evidence type="ECO:0000313" key="1">
    <source>
        <dbReference type="EMBL" id="VXA81618.1"/>
    </source>
</evidence>
<organism evidence="1 2">
    <name type="scientific">Aeromonas veronii</name>
    <dbReference type="NCBI Taxonomy" id="654"/>
    <lineage>
        <taxon>Bacteria</taxon>
        <taxon>Pseudomonadati</taxon>
        <taxon>Pseudomonadota</taxon>
        <taxon>Gammaproteobacteria</taxon>
        <taxon>Aeromonadales</taxon>
        <taxon>Aeromonadaceae</taxon>
        <taxon>Aeromonas</taxon>
    </lineage>
</organism>
<protein>
    <submittedName>
        <fullName evidence="1">Uncharacterized protein</fullName>
    </submittedName>
</protein>
<evidence type="ECO:0000313" key="2">
    <source>
        <dbReference type="Proteomes" id="UP000439123"/>
    </source>
</evidence>
<gene>
    <name evidence="1" type="ORF">AERO8C_120119</name>
</gene>
<accession>A0A653KS49</accession>
<reference evidence="1 2" key="1">
    <citation type="submission" date="2019-10" db="EMBL/GenBank/DDBJ databases">
        <authorList>
            <person name="Karimi E."/>
        </authorList>
    </citation>
    <scope>NUCLEOTIDE SEQUENCE [LARGE SCALE GENOMIC DNA]</scope>
    <source>
        <strain evidence="1">Aeromonas sp. 8C</strain>
    </source>
</reference>
<sequence length="442" mass="45552">MQRSVRKDLLPYLILLECFAVPAAEDQRGVDAAKGEVVGHQILDLQLSSLTRDVVEGLAGRGRVGQIEGRRKPAIVQHLKRQPGFDGATGAEGMAEIALERGDGGLLTEDGGSCLALGDIAPLGGGAVSTDIANLLGTQPCLIQCHLHAELHGLALGLGDMGRIAVGGKTDQLGDDVGAAGEGMLQLFEHQSGSSFADHQSVAIPVKRARGELGGVVELTGGKQGIEHHRLGGAELLRATCHHHCLVAVADCFVGVADPLAARGAGAGCRDDPATQAEEEAGVDRCRVRHHLHIGGGGDVGSGLVVEHGAKGADGRRAAGGGAIGDTGAAIAQHRLVQQLRLLQRQLGGHGRHLGDSSHGADLLARIVGRQGKVADRRGQPGVEPVIDTPLVHGDHGVASCLQARFDAGPVVAKGGHTGHAGDYDPSIHIRPPLMEITCRVT</sequence>
<dbReference type="AlphaFoldDB" id="A0A653KS49"/>
<proteinExistence type="predicted"/>
<name>A0A653KS49_AERVE</name>
<dbReference type="EMBL" id="CABWLC010000004">
    <property type="protein sequence ID" value="VXA81618.1"/>
    <property type="molecule type" value="Genomic_DNA"/>
</dbReference>